<dbReference type="Gene3D" id="3.90.550.10">
    <property type="entry name" value="Spore Coat Polysaccharide Biosynthesis Protein SpsA, Chain A"/>
    <property type="match status" value="1"/>
</dbReference>
<dbReference type="GO" id="GO:0016757">
    <property type="term" value="F:glycosyltransferase activity"/>
    <property type="evidence" value="ECO:0007669"/>
    <property type="project" value="UniProtKB-KW"/>
</dbReference>
<comment type="similarity">
    <text evidence="1">Belongs to the glycosyltransferase 2 family.</text>
</comment>
<dbReference type="CDD" id="cd06423">
    <property type="entry name" value="CESA_like"/>
    <property type="match status" value="1"/>
</dbReference>
<gene>
    <name evidence="6" type="ORF">A2763_01000</name>
</gene>
<comment type="caution">
    <text evidence="6">The sequence shown here is derived from an EMBL/GenBank/DDBJ whole genome shotgun (WGS) entry which is preliminary data.</text>
</comment>
<dbReference type="Proteomes" id="UP000178370">
    <property type="component" value="Unassembled WGS sequence"/>
</dbReference>
<name>A0A1F6CKY2_9BACT</name>
<feature type="transmembrane region" description="Helical" evidence="4">
    <location>
        <begin position="285"/>
        <end position="305"/>
    </location>
</feature>
<dbReference type="AlphaFoldDB" id="A0A1F6CKY2"/>
<evidence type="ECO:0000256" key="1">
    <source>
        <dbReference type="ARBA" id="ARBA00006739"/>
    </source>
</evidence>
<evidence type="ECO:0000313" key="6">
    <source>
        <dbReference type="EMBL" id="OGG49522.1"/>
    </source>
</evidence>
<keyword evidence="4" id="KW-0472">Membrane</keyword>
<proteinExistence type="inferred from homology"/>
<keyword evidence="3" id="KW-0808">Transferase</keyword>
<dbReference type="STRING" id="1798482.A2763_01000"/>
<evidence type="ECO:0000259" key="5">
    <source>
        <dbReference type="Pfam" id="PF13632"/>
    </source>
</evidence>
<dbReference type="InterPro" id="IPR001173">
    <property type="entry name" value="Glyco_trans_2-like"/>
</dbReference>
<evidence type="ECO:0000256" key="2">
    <source>
        <dbReference type="ARBA" id="ARBA00022676"/>
    </source>
</evidence>
<organism evidence="6 7">
    <name type="scientific">Candidatus Kaiserbacteria bacterium RIFCSPHIGHO2_01_FULL_54_36</name>
    <dbReference type="NCBI Taxonomy" id="1798482"/>
    <lineage>
        <taxon>Bacteria</taxon>
        <taxon>Candidatus Kaiseribacteriota</taxon>
    </lineage>
</organism>
<evidence type="ECO:0000256" key="3">
    <source>
        <dbReference type="ARBA" id="ARBA00022679"/>
    </source>
</evidence>
<dbReference type="PANTHER" id="PTHR43630:SF1">
    <property type="entry name" value="POLY-BETA-1,6-N-ACETYL-D-GLUCOSAMINE SYNTHASE"/>
    <property type="match status" value="1"/>
</dbReference>
<feature type="transmembrane region" description="Helical" evidence="4">
    <location>
        <begin position="391"/>
        <end position="410"/>
    </location>
</feature>
<dbReference type="Pfam" id="PF13632">
    <property type="entry name" value="Glyco_trans_2_3"/>
    <property type="match status" value="1"/>
</dbReference>
<sequence>MAPHPSARQSLGSRGNIRSFILPHRYARSSFEYEQARVTAIIPTYKPENLTVKLVEDLVEWNPTLRIIVVDDCTPEEYIASALFIRMGSVSDRVTVLRTPVNKMKAAALNYALAYIFANEEVPDVILSLDDDIVVAPSTVRNLVVELMSYQHLGAVCSQCRVLNKNNNMLTRLQGLEYVGFNATRLADEGFYRGPLVMHGMLTAFRVAALKEVQGFADGHLIEDYEITTRLKDLGWSVKLALNAPAWTVVPDTFSKLWRQRARWSYGGITVITKTKYFSSVLQDLIGHSVFFATVGMIALMALFRGDDRIPIEIARLVIALSFLQLLLWYSFQLWLMRLYKEKDARDWIIRISMVPEFIYTNILTLVVVGSYFFLTFNVLTRRLRRSGNVVARRCVAIGAVVFSFCGYMESWGTRGN</sequence>
<reference evidence="6 7" key="1">
    <citation type="journal article" date="2016" name="Nat. Commun.">
        <title>Thousands of microbial genomes shed light on interconnected biogeochemical processes in an aquifer system.</title>
        <authorList>
            <person name="Anantharaman K."/>
            <person name="Brown C.T."/>
            <person name="Hug L.A."/>
            <person name="Sharon I."/>
            <person name="Castelle C.J."/>
            <person name="Probst A.J."/>
            <person name="Thomas B.C."/>
            <person name="Singh A."/>
            <person name="Wilkins M.J."/>
            <person name="Karaoz U."/>
            <person name="Brodie E.L."/>
            <person name="Williams K.H."/>
            <person name="Hubbard S.S."/>
            <person name="Banfield J.F."/>
        </authorList>
    </citation>
    <scope>NUCLEOTIDE SEQUENCE [LARGE SCALE GENOMIC DNA]</scope>
</reference>
<dbReference type="SUPFAM" id="SSF53448">
    <property type="entry name" value="Nucleotide-diphospho-sugar transferases"/>
    <property type="match status" value="1"/>
</dbReference>
<feature type="transmembrane region" description="Helical" evidence="4">
    <location>
        <begin position="358"/>
        <end position="379"/>
    </location>
</feature>
<keyword evidence="4" id="KW-1133">Transmembrane helix</keyword>
<accession>A0A1F6CKY2</accession>
<feature type="transmembrane region" description="Helical" evidence="4">
    <location>
        <begin position="317"/>
        <end position="338"/>
    </location>
</feature>
<evidence type="ECO:0000256" key="4">
    <source>
        <dbReference type="SAM" id="Phobius"/>
    </source>
</evidence>
<evidence type="ECO:0000313" key="7">
    <source>
        <dbReference type="Proteomes" id="UP000178370"/>
    </source>
</evidence>
<keyword evidence="2" id="KW-0328">Glycosyltransferase</keyword>
<dbReference type="PANTHER" id="PTHR43630">
    <property type="entry name" value="POLY-BETA-1,6-N-ACETYL-D-GLUCOSAMINE SYNTHASE"/>
    <property type="match status" value="1"/>
</dbReference>
<feature type="domain" description="Glycosyltransferase 2-like" evidence="5">
    <location>
        <begin position="126"/>
        <end position="330"/>
    </location>
</feature>
<dbReference type="EMBL" id="MFKV01000030">
    <property type="protein sequence ID" value="OGG49522.1"/>
    <property type="molecule type" value="Genomic_DNA"/>
</dbReference>
<protein>
    <recommendedName>
        <fullName evidence="5">Glycosyltransferase 2-like domain-containing protein</fullName>
    </recommendedName>
</protein>
<keyword evidence="4" id="KW-0812">Transmembrane</keyword>
<dbReference type="InterPro" id="IPR029044">
    <property type="entry name" value="Nucleotide-diphossugar_trans"/>
</dbReference>